<comment type="caution">
    <text evidence="1">The sequence shown here is derived from an EMBL/GenBank/DDBJ whole genome shotgun (WGS) entry which is preliminary data.</text>
</comment>
<protein>
    <submittedName>
        <fullName evidence="1">Uncharacterized protein</fullName>
    </submittedName>
</protein>
<keyword evidence="2" id="KW-1185">Reference proteome</keyword>
<proteinExistence type="predicted"/>
<evidence type="ECO:0000313" key="1">
    <source>
        <dbReference type="EMBL" id="GLW90051.1"/>
    </source>
</evidence>
<organism evidence="1 2">
    <name type="scientific">Actinokineospora globicatena</name>
    <dbReference type="NCBI Taxonomy" id="103729"/>
    <lineage>
        <taxon>Bacteria</taxon>
        <taxon>Bacillati</taxon>
        <taxon>Actinomycetota</taxon>
        <taxon>Actinomycetes</taxon>
        <taxon>Pseudonocardiales</taxon>
        <taxon>Pseudonocardiaceae</taxon>
        <taxon>Actinokineospora</taxon>
    </lineage>
</organism>
<evidence type="ECO:0000313" key="2">
    <source>
        <dbReference type="Proteomes" id="UP001165042"/>
    </source>
</evidence>
<dbReference type="RefSeq" id="WP_285607751.1">
    <property type="nucleotide sequence ID" value="NZ_BSSD01000001.1"/>
</dbReference>
<dbReference type="AlphaFoldDB" id="A0A9W6V8K1"/>
<dbReference type="EMBL" id="BSSD01000001">
    <property type="protein sequence ID" value="GLW90051.1"/>
    <property type="molecule type" value="Genomic_DNA"/>
</dbReference>
<gene>
    <name evidence="1" type="ORF">Aglo03_08670</name>
</gene>
<accession>A0A9W6V8K1</accession>
<dbReference type="Proteomes" id="UP001165042">
    <property type="component" value="Unassembled WGS sequence"/>
</dbReference>
<reference evidence="1" key="1">
    <citation type="submission" date="2023-02" db="EMBL/GenBank/DDBJ databases">
        <title>Actinokineospora globicatena NBRC 15670.</title>
        <authorList>
            <person name="Ichikawa N."/>
            <person name="Sato H."/>
            <person name="Tonouchi N."/>
        </authorList>
    </citation>
    <scope>NUCLEOTIDE SEQUENCE</scope>
    <source>
        <strain evidence="1">NBRC 15670</strain>
    </source>
</reference>
<sequence length="328" mass="34476">MRTPILVGERDVVDVVRPVHPVASVYTRPSRDVPWGTRLSDLVDRLHENGADEATIDDAVSALRYEPATAVAVFADGGNVPAMYATPGRTGQDLVRVGAAHVLPLLEWSQDMPSCVLVVEERATVWVTVSPGRLVATVVEPVRCAAETAVAACGVALGRSCARLVAVRGSDRLVERLRDAFGPDVTVRPVRTPTAARLTGLARTTAALWTAGKLADLAERSNLPGHTVQGVDETLDALARGTVQDLLVTTGSSAGPSAWFGTNARQVRPFDDSVPPAWVRRRGAAADVAVRAALLSGASVRVLRPGLPGSPEGGLGGLCRFPLSVVRS</sequence>
<name>A0A9W6V8K1_9PSEU</name>